<dbReference type="InterPro" id="IPR036866">
    <property type="entry name" value="RibonucZ/Hydroxyglut_hydro"/>
</dbReference>
<feature type="signal peptide" evidence="2">
    <location>
        <begin position="1"/>
        <end position="22"/>
    </location>
</feature>
<name>A0ABS9K0Z9_9RHOO</name>
<dbReference type="SMART" id="SM00849">
    <property type="entry name" value="Lactamase_B"/>
    <property type="match status" value="1"/>
</dbReference>
<dbReference type="SUPFAM" id="SSF56281">
    <property type="entry name" value="Metallo-hydrolase/oxidoreductase"/>
    <property type="match status" value="1"/>
</dbReference>
<dbReference type="InterPro" id="IPR001279">
    <property type="entry name" value="Metallo-B-lactamas"/>
</dbReference>
<dbReference type="EMBL" id="JAKLTN010000001">
    <property type="protein sequence ID" value="MCG2576835.1"/>
    <property type="molecule type" value="Genomic_DNA"/>
</dbReference>
<dbReference type="NCBIfam" id="TIGR04558">
    <property type="entry name" value="SoxH_rel_PQQ_1"/>
    <property type="match status" value="1"/>
</dbReference>
<sequence>MKRFLLCMLLAGLTGLAGRVAAEDFDYRLAAQPVAKDVYVFVGRTEDFTTGNGGNIVNTAFIVAPQGVIVIDSGPSLRYGQQMRQAIAQVSDKPVALVINTHHHPDHFLGNQAFTDVPIGALAETRQGIASDGNAFAENLYRMSGDWMKGTEVQAPNRTLSAGPLAVAGRSLRLVALDGHTGADLVVIDEASGVLFAGDLVFNGRAPTTPHADVGHWLGALDRLEALTREGGFRVLVPGHGALTRDAAPIRQTRTWLNWLTTTLRDSAVAGLDMNDVLARPLPPEYAAMPMAAAEYRRSVGHLFPAIEQKALESGR</sequence>
<evidence type="ECO:0000313" key="5">
    <source>
        <dbReference type="Proteomes" id="UP001165384"/>
    </source>
</evidence>
<comment type="similarity">
    <text evidence="1">Belongs to the metallo-beta-lactamase superfamily. Class-B beta-lactamase family.</text>
</comment>
<dbReference type="Gene3D" id="3.60.15.10">
    <property type="entry name" value="Ribonuclease Z/Hydroxyacylglutathione hydrolase-like"/>
    <property type="match status" value="1"/>
</dbReference>
<gene>
    <name evidence="4" type="ORF">LZ012_07495</name>
</gene>
<evidence type="ECO:0000313" key="4">
    <source>
        <dbReference type="EMBL" id="MCG2576835.1"/>
    </source>
</evidence>
<keyword evidence="5" id="KW-1185">Reference proteome</keyword>
<dbReference type="PANTHER" id="PTHR42951">
    <property type="entry name" value="METALLO-BETA-LACTAMASE DOMAIN-CONTAINING"/>
    <property type="match status" value="1"/>
</dbReference>
<dbReference type="PANTHER" id="PTHR42951:SF4">
    <property type="entry name" value="ACYL-COENZYME A THIOESTERASE MBLAC2"/>
    <property type="match status" value="1"/>
</dbReference>
<keyword evidence="2" id="KW-0732">Signal</keyword>
<accession>A0ABS9K0Z9</accession>
<dbReference type="Proteomes" id="UP001165384">
    <property type="component" value="Unassembled WGS sequence"/>
</dbReference>
<feature type="chain" id="PRO_5047489192" evidence="2">
    <location>
        <begin position="23"/>
        <end position="316"/>
    </location>
</feature>
<evidence type="ECO:0000259" key="3">
    <source>
        <dbReference type="SMART" id="SM00849"/>
    </source>
</evidence>
<feature type="domain" description="Metallo-beta-lactamase" evidence="3">
    <location>
        <begin position="56"/>
        <end position="240"/>
    </location>
</feature>
<comment type="caution">
    <text evidence="4">The sequence shown here is derived from an EMBL/GenBank/DDBJ whole genome shotgun (WGS) entry which is preliminary data.</text>
</comment>
<reference evidence="4" key="1">
    <citation type="submission" date="2022-01" db="EMBL/GenBank/DDBJ databases">
        <authorList>
            <person name="Jo J.-H."/>
            <person name="Im W.-T."/>
        </authorList>
    </citation>
    <scope>NUCLEOTIDE SEQUENCE</scope>
    <source>
        <strain evidence="4">XY25</strain>
    </source>
</reference>
<dbReference type="RefSeq" id="WP_275709172.1">
    <property type="nucleotide sequence ID" value="NZ_JAKLTN010000001.1"/>
</dbReference>
<dbReference type="InterPro" id="IPR050855">
    <property type="entry name" value="NDM-1-like"/>
</dbReference>
<dbReference type="Pfam" id="PF00753">
    <property type="entry name" value="Lactamase_B"/>
    <property type="match status" value="1"/>
</dbReference>
<evidence type="ECO:0000256" key="1">
    <source>
        <dbReference type="ARBA" id="ARBA00005250"/>
    </source>
</evidence>
<organism evidence="4 5">
    <name type="scientific">Dechloromonas hankyongensis</name>
    <dbReference type="NCBI Taxonomy" id="2908002"/>
    <lineage>
        <taxon>Bacteria</taxon>
        <taxon>Pseudomonadati</taxon>
        <taxon>Pseudomonadota</taxon>
        <taxon>Betaproteobacteria</taxon>
        <taxon>Rhodocyclales</taxon>
        <taxon>Azonexaceae</taxon>
        <taxon>Dechloromonas</taxon>
    </lineage>
</organism>
<protein>
    <submittedName>
        <fullName evidence="4">Quinoprotein relay system zinc metallohydrolase 1</fullName>
    </submittedName>
</protein>
<dbReference type="CDD" id="cd16282">
    <property type="entry name" value="metallo-hydrolase-like_MBL-fold"/>
    <property type="match status" value="1"/>
</dbReference>
<proteinExistence type="inferred from homology"/>
<dbReference type="InterPro" id="IPR030811">
    <property type="entry name" value="SoxH-rel_PQQ_1"/>
</dbReference>
<evidence type="ECO:0000256" key="2">
    <source>
        <dbReference type="SAM" id="SignalP"/>
    </source>
</evidence>